<organism evidence="2 3">
    <name type="scientific">Tripterygium wilfordii</name>
    <name type="common">Thunder God vine</name>
    <dbReference type="NCBI Taxonomy" id="458696"/>
    <lineage>
        <taxon>Eukaryota</taxon>
        <taxon>Viridiplantae</taxon>
        <taxon>Streptophyta</taxon>
        <taxon>Embryophyta</taxon>
        <taxon>Tracheophyta</taxon>
        <taxon>Spermatophyta</taxon>
        <taxon>Magnoliopsida</taxon>
        <taxon>eudicotyledons</taxon>
        <taxon>Gunneridae</taxon>
        <taxon>Pentapetalae</taxon>
        <taxon>rosids</taxon>
        <taxon>fabids</taxon>
        <taxon>Celastrales</taxon>
        <taxon>Celastraceae</taxon>
        <taxon>Tripterygium</taxon>
    </lineage>
</organism>
<evidence type="ECO:0000313" key="3">
    <source>
        <dbReference type="Proteomes" id="UP000593562"/>
    </source>
</evidence>
<gene>
    <name evidence="2" type="ORF">HS088_TW12G00647</name>
</gene>
<dbReference type="OrthoDB" id="1922150at2759"/>
<proteinExistence type="predicted"/>
<dbReference type="AlphaFoldDB" id="A0A7J7CZA1"/>
<dbReference type="EMBL" id="JAAARO010000012">
    <property type="protein sequence ID" value="KAF5739441.1"/>
    <property type="molecule type" value="Genomic_DNA"/>
</dbReference>
<protein>
    <recommendedName>
        <fullName evidence="1">DUF7950 domain-containing protein</fullName>
    </recommendedName>
</protein>
<keyword evidence="3" id="KW-1185">Reference proteome</keyword>
<reference evidence="2 3" key="1">
    <citation type="journal article" date="2020" name="Nat. Commun.">
        <title>Genome of Tripterygium wilfordii and identification of cytochrome P450 involved in triptolide biosynthesis.</title>
        <authorList>
            <person name="Tu L."/>
            <person name="Su P."/>
            <person name="Zhang Z."/>
            <person name="Gao L."/>
            <person name="Wang J."/>
            <person name="Hu T."/>
            <person name="Zhou J."/>
            <person name="Zhang Y."/>
            <person name="Zhao Y."/>
            <person name="Liu Y."/>
            <person name="Song Y."/>
            <person name="Tong Y."/>
            <person name="Lu Y."/>
            <person name="Yang J."/>
            <person name="Xu C."/>
            <person name="Jia M."/>
            <person name="Peters R.J."/>
            <person name="Huang L."/>
            <person name="Gao W."/>
        </authorList>
    </citation>
    <scope>NUCLEOTIDE SEQUENCE [LARGE SCALE GENOMIC DNA]</scope>
    <source>
        <strain evidence="3">cv. XIE 37</strain>
        <tissue evidence="2">Leaf</tissue>
    </source>
</reference>
<dbReference type="Proteomes" id="UP000593562">
    <property type="component" value="Unassembled WGS sequence"/>
</dbReference>
<name>A0A7J7CZA1_TRIWF</name>
<accession>A0A7J7CZA1</accession>
<dbReference type="Pfam" id="PF25821">
    <property type="entry name" value="DUF7950"/>
    <property type="match status" value="1"/>
</dbReference>
<sequence length="361" mass="39974">MIKFKTLSPYSDAAKTAQIMSKYRPIVPKPEVPINESPSMSQKIRESPYLRNLWPQLQARPTRTRKRGRAVVSLPPTIKRQKTQMFGLSSPSFLASPAKNFSLQVFVPNPVVAGNSLDSPVNITTTTTLSSLVTLPLLPCPPAAPVVTANQVTAIESNCMEPSTRKRDIDLNTVAEIPEEKDLLQQLQGKPVVITPQPVRPVGSSISVGCINMDPKTTTSSVQVPKKPEELEEEVESEALPAIISDSYNKVRLANSAYRKMVGQPECPWLDLTDTGPGDGHLGGHSCRRICGEVMLHLSNTRVPVSSNGFSCWVRIEWGQEKQKRSVNAFSDVIRSSCESKHYLFTWRFHTPIREASPVEY</sequence>
<evidence type="ECO:0000259" key="1">
    <source>
        <dbReference type="Pfam" id="PF25821"/>
    </source>
</evidence>
<dbReference type="PANTHER" id="PTHR33595">
    <property type="entry name" value="VON WILLEBRAND FACTOR A DOMAIN PROTEIN"/>
    <property type="match status" value="1"/>
</dbReference>
<dbReference type="InterPro" id="IPR057710">
    <property type="entry name" value="DUF7950"/>
</dbReference>
<feature type="domain" description="DUF7950" evidence="1">
    <location>
        <begin position="216"/>
        <end position="349"/>
    </location>
</feature>
<comment type="caution">
    <text evidence="2">The sequence shown here is derived from an EMBL/GenBank/DDBJ whole genome shotgun (WGS) entry which is preliminary data.</text>
</comment>
<evidence type="ECO:0000313" key="2">
    <source>
        <dbReference type="EMBL" id="KAF5739441.1"/>
    </source>
</evidence>
<dbReference type="InParanoid" id="A0A7J7CZA1"/>
<dbReference type="PANTHER" id="PTHR33595:SF3">
    <property type="entry name" value="PAS DOMAIN-CONTAINING PROTEIN"/>
    <property type="match status" value="1"/>
</dbReference>